<dbReference type="Gene3D" id="3.30.160.390">
    <property type="entry name" value="Integrase, DNA-binding domain"/>
    <property type="match status" value="1"/>
</dbReference>
<evidence type="ECO:0000256" key="5">
    <source>
        <dbReference type="PROSITE-ProRule" id="PRU01248"/>
    </source>
</evidence>
<dbReference type="InterPro" id="IPR044068">
    <property type="entry name" value="CB"/>
</dbReference>
<reference evidence="9" key="1">
    <citation type="submission" date="2018-03" db="EMBL/GenBank/DDBJ databases">
        <authorList>
            <person name="Batty M. E."/>
            <person name="Batty M E."/>
        </authorList>
    </citation>
    <scope>NUCLEOTIDE SEQUENCE [LARGE SCALE GENOMIC DNA]</scope>
</reference>
<dbReference type="CDD" id="cd00796">
    <property type="entry name" value="INT_Rci_Hp1_C"/>
    <property type="match status" value="1"/>
</dbReference>
<evidence type="ECO:0000256" key="3">
    <source>
        <dbReference type="ARBA" id="ARBA00023125"/>
    </source>
</evidence>
<proteinExistence type="inferred from homology"/>
<organism evidence="8 9">
    <name type="scientific">Orientia tsutsugamushi</name>
    <name type="common">Rickettsia tsutsugamushi</name>
    <dbReference type="NCBI Taxonomy" id="784"/>
    <lineage>
        <taxon>Bacteria</taxon>
        <taxon>Pseudomonadati</taxon>
        <taxon>Pseudomonadota</taxon>
        <taxon>Alphaproteobacteria</taxon>
        <taxon>Rickettsiales</taxon>
        <taxon>Rickettsiaceae</taxon>
        <taxon>Rickettsieae</taxon>
        <taxon>Orientia</taxon>
    </lineage>
</organism>
<dbReference type="PANTHER" id="PTHR30629:SF2">
    <property type="entry name" value="PROPHAGE INTEGRASE INTS-RELATED"/>
    <property type="match status" value="1"/>
</dbReference>
<evidence type="ECO:0000259" key="7">
    <source>
        <dbReference type="PROSITE" id="PS51900"/>
    </source>
</evidence>
<evidence type="ECO:0000259" key="6">
    <source>
        <dbReference type="PROSITE" id="PS51898"/>
    </source>
</evidence>
<name>A0A2R8F4Q0_ORITS</name>
<dbReference type="RefSeq" id="WP_108840341.1">
    <property type="nucleotide sequence ID" value="NZ_OOHR01000021.1"/>
</dbReference>
<dbReference type="PROSITE" id="PS51900">
    <property type="entry name" value="CB"/>
    <property type="match status" value="1"/>
</dbReference>
<evidence type="ECO:0000313" key="8">
    <source>
        <dbReference type="EMBL" id="SPM46259.1"/>
    </source>
</evidence>
<dbReference type="InterPro" id="IPR038488">
    <property type="entry name" value="Integrase_DNA-bd_sf"/>
</dbReference>
<dbReference type="PANTHER" id="PTHR30629">
    <property type="entry name" value="PROPHAGE INTEGRASE"/>
    <property type="match status" value="1"/>
</dbReference>
<sequence>MPSISSKFRKQLLNKIQIPKGETLVIIHHPDIIGFKLKISCTVCGGRARKTWILEQKYKNQSLKIRIVEFPYLSIKEAIKKAIELKTLMANGIDPREVRRQQQIEENENRIKERQEITFKELCYKYIEEYAKIYTINWKGYIDRVHTHAQALYEKKISKIRMSDIQQIFNDISKKGKYATANLILLTLRTIFNKAIKWGLIENNPTLGIEKHKMQARERGLSYDEMSRLLPVLYGKATPLIRDFALLALYTGARKSNVLEMEWDNIDFERKIWHIPKTKNGKAQNIPLTDQAMEVLQARKLISTSKWVLQSATSESGHLEHPNNSWHRICEKASIKNFRIHDLRKTFASCLSDIGAGQYIIRAALNHINFESTSDYSIVSTELRREYMSKATQIISECARNYNIYNNYLTDKRCGKNSATSCRTCMYVN</sequence>
<feature type="domain" description="Tyr recombinase" evidence="6">
    <location>
        <begin position="216"/>
        <end position="389"/>
    </location>
</feature>
<dbReference type="Pfam" id="PF00589">
    <property type="entry name" value="Phage_integrase"/>
    <property type="match status" value="1"/>
</dbReference>
<evidence type="ECO:0000256" key="1">
    <source>
        <dbReference type="ARBA" id="ARBA00008857"/>
    </source>
</evidence>
<dbReference type="GO" id="GO:0006310">
    <property type="term" value="P:DNA recombination"/>
    <property type="evidence" value="ECO:0007669"/>
    <property type="project" value="UniProtKB-KW"/>
</dbReference>
<keyword evidence="2" id="KW-0229">DNA integration</keyword>
<accession>A0A2R8F4Q0</accession>
<protein>
    <submittedName>
        <fullName evidence="8">Integrase</fullName>
    </submittedName>
</protein>
<comment type="similarity">
    <text evidence="1">Belongs to the 'phage' integrase family.</text>
</comment>
<dbReference type="InterPro" id="IPR013762">
    <property type="entry name" value="Integrase-like_cat_sf"/>
</dbReference>
<evidence type="ECO:0000256" key="4">
    <source>
        <dbReference type="ARBA" id="ARBA00023172"/>
    </source>
</evidence>
<dbReference type="SUPFAM" id="SSF56349">
    <property type="entry name" value="DNA breaking-rejoining enzymes"/>
    <property type="match status" value="1"/>
</dbReference>
<dbReference type="InterPro" id="IPR025166">
    <property type="entry name" value="Integrase_DNA_bind_dom"/>
</dbReference>
<dbReference type="InterPro" id="IPR010998">
    <property type="entry name" value="Integrase_recombinase_N"/>
</dbReference>
<dbReference type="Proteomes" id="UP000244889">
    <property type="component" value="Unassembled WGS sequence"/>
</dbReference>
<dbReference type="InterPro" id="IPR050808">
    <property type="entry name" value="Phage_Integrase"/>
</dbReference>
<dbReference type="EMBL" id="OOHR01000021">
    <property type="protein sequence ID" value="SPM46259.1"/>
    <property type="molecule type" value="Genomic_DNA"/>
</dbReference>
<dbReference type="AlphaFoldDB" id="A0A2R8F4Q0"/>
<dbReference type="GO" id="GO:0015074">
    <property type="term" value="P:DNA integration"/>
    <property type="evidence" value="ECO:0007669"/>
    <property type="project" value="UniProtKB-KW"/>
</dbReference>
<feature type="domain" description="Core-binding (CB)" evidence="7">
    <location>
        <begin position="117"/>
        <end position="196"/>
    </location>
</feature>
<dbReference type="GO" id="GO:0003677">
    <property type="term" value="F:DNA binding"/>
    <property type="evidence" value="ECO:0007669"/>
    <property type="project" value="UniProtKB-UniRule"/>
</dbReference>
<keyword evidence="3 5" id="KW-0238">DNA-binding</keyword>
<evidence type="ECO:0000313" key="9">
    <source>
        <dbReference type="Proteomes" id="UP000244889"/>
    </source>
</evidence>
<evidence type="ECO:0000256" key="2">
    <source>
        <dbReference type="ARBA" id="ARBA00022908"/>
    </source>
</evidence>
<dbReference type="Gene3D" id="1.10.443.10">
    <property type="entry name" value="Intergrase catalytic core"/>
    <property type="match status" value="1"/>
</dbReference>
<dbReference type="PROSITE" id="PS51898">
    <property type="entry name" value="TYR_RECOMBINASE"/>
    <property type="match status" value="1"/>
</dbReference>
<keyword evidence="4" id="KW-0233">DNA recombination</keyword>
<dbReference type="Gene3D" id="1.10.150.130">
    <property type="match status" value="1"/>
</dbReference>
<gene>
    <name evidence="8" type="ORF">FPW1038_00646</name>
</gene>
<dbReference type="InterPro" id="IPR002104">
    <property type="entry name" value="Integrase_catalytic"/>
</dbReference>
<dbReference type="InterPro" id="IPR011010">
    <property type="entry name" value="DNA_brk_join_enz"/>
</dbReference>
<dbReference type="Pfam" id="PF13356">
    <property type="entry name" value="Arm-DNA-bind_3"/>
    <property type="match status" value="1"/>
</dbReference>